<dbReference type="InterPro" id="IPR004869">
    <property type="entry name" value="MMPL_dom"/>
</dbReference>
<evidence type="ECO:0000256" key="2">
    <source>
        <dbReference type="ARBA" id="ARBA00022475"/>
    </source>
</evidence>
<dbReference type="Gene3D" id="1.20.1640.10">
    <property type="entry name" value="Multidrug efflux transporter AcrB transmembrane domain"/>
    <property type="match status" value="2"/>
</dbReference>
<keyword evidence="3 6" id="KW-0812">Transmembrane</keyword>
<keyword evidence="2" id="KW-1003">Cell membrane</keyword>
<dbReference type="Proteomes" id="UP001209746">
    <property type="component" value="Unassembled WGS sequence"/>
</dbReference>
<dbReference type="RefSeq" id="WP_315909535.1">
    <property type="nucleotide sequence ID" value="NZ_JAOPKC010000015.1"/>
</dbReference>
<dbReference type="SUPFAM" id="SSF82866">
    <property type="entry name" value="Multidrug efflux transporter AcrB transmembrane domain"/>
    <property type="match status" value="2"/>
</dbReference>
<comment type="subcellular location">
    <subcellularLocation>
        <location evidence="1">Cell membrane</location>
        <topology evidence="1">Multi-pass membrane protein</topology>
    </subcellularLocation>
</comment>
<evidence type="ECO:0000313" key="10">
    <source>
        <dbReference type="Proteomes" id="UP001208186"/>
    </source>
</evidence>
<dbReference type="PANTHER" id="PTHR33406">
    <property type="entry name" value="MEMBRANE PROTEIN MJ1562-RELATED"/>
    <property type="match status" value="1"/>
</dbReference>
<reference evidence="9" key="1">
    <citation type="submission" date="2023-02" db="EMBL/GenBank/DDBJ databases">
        <title>Enrichment on poylsaccharides allowed isolation of novel metabolic and taxonomic groups of Haloarchaea.</title>
        <authorList>
            <person name="Sorokin D.Y."/>
            <person name="Elcheninov A.G."/>
            <person name="Khizhniak T.V."/>
            <person name="Kolganova T.V."/>
            <person name="Kublanov I.V."/>
        </authorList>
    </citation>
    <scope>NUCLEOTIDE SEQUENCE</scope>
    <source>
        <strain evidence="8 10">HArc-curdl5-1</strain>
        <strain evidence="9">HArc-curdl7</strain>
    </source>
</reference>
<comment type="caution">
    <text evidence="9">The sequence shown here is derived from an EMBL/GenBank/DDBJ whole genome shotgun (WGS) entry which is preliminary data.</text>
</comment>
<feature type="transmembrane region" description="Helical" evidence="6">
    <location>
        <begin position="703"/>
        <end position="725"/>
    </location>
</feature>
<keyword evidence="4 6" id="KW-1133">Transmembrane helix</keyword>
<feature type="transmembrane region" description="Helical" evidence="6">
    <location>
        <begin position="805"/>
        <end position="828"/>
    </location>
</feature>
<feature type="domain" description="SSD" evidence="7">
    <location>
        <begin position="674"/>
        <end position="830"/>
    </location>
</feature>
<evidence type="ECO:0000256" key="3">
    <source>
        <dbReference type="ARBA" id="ARBA00022692"/>
    </source>
</evidence>
<evidence type="ECO:0000256" key="4">
    <source>
        <dbReference type="ARBA" id="ARBA00022989"/>
    </source>
</evidence>
<name>A0AAE3IDN8_9EURY</name>
<sequence length="837" mass="90079">MIQTLIDRLVSVVTAHSKVTIGVVLLATVVVGTGATSIPGPTEDAFASDSIEQEKLDYIDANYGEDTEDATSVPVYVQNRGGNVLSKESMLATLRFQQTVLDEEAVRDIANPQVPVVDVSNRVAVRLAGDPQADLQTQIDALEQADEAEVRDTVIRVLEEEQQVLGLMPRTYDRGTATAESRTMVFVFEGEPQEAFELTGPVADAQQVLFERINDGEAEDNYFMLTGPALQELQVQATTDTLLLIGPIALLLILIALTFAYRDVLDVLVGMFGVLLTLVWMFGLLGWLNVPFGNASIIAPILLIGLSIDYGLHVFMRYREERSGGERHTLAEAGEERDRGIRPSMQRALGGVGIALLLVTMTTAIGFLSNATSPLSDIRVLVIATALGVVAAFVVFVTIVPALKVELDSLAERFGRDRRKPALGIGSGRVRRFLTAGVSAARLSAVSVVVIALLLTAGGILAFGALDTSLAYEPDQPAQWQQDLPEPFGMDEYEYLNNAGYVQENFMRSGPGVTSGQILIEGDVTTAETQLRMSRAQRTFVESGVAFQRADGTTDVQSPLTVMRVTAAENESFAATFEAADATGDGVPDRNVREVYDALFEAAPDRAAAVIERRDGEYRSARIIMPVRQDADFRDSANAMRDSASIIDAGPDVTATATGEDVIFLVEIDILTDNVIQTLLIALGVIFLLLMVFYRLKESSASLGAVTVAPIGMVVTWVFGAMWVFDVPLTLLTALLMSLAIGLGTDYTIHISERFAQELQRTPDVMAALESATAGTGGALLGSTVTTVAAFVTLSLSAFPDVRQIGFLVAFALLSSFVVAVFVLPSILKLWARFGEA</sequence>
<evidence type="ECO:0000256" key="6">
    <source>
        <dbReference type="SAM" id="Phobius"/>
    </source>
</evidence>
<feature type="transmembrane region" description="Helical" evidence="6">
    <location>
        <begin position="731"/>
        <end position="751"/>
    </location>
</feature>
<keyword evidence="10" id="KW-1185">Reference proteome</keyword>
<keyword evidence="5 6" id="KW-0472">Membrane</keyword>
<evidence type="ECO:0000313" key="11">
    <source>
        <dbReference type="Proteomes" id="UP001209746"/>
    </source>
</evidence>
<feature type="transmembrane region" description="Helical" evidence="6">
    <location>
        <begin position="242"/>
        <end position="261"/>
    </location>
</feature>
<dbReference type="PROSITE" id="PS50156">
    <property type="entry name" value="SSD"/>
    <property type="match status" value="2"/>
</dbReference>
<gene>
    <name evidence="9" type="ORF">OB914_12655</name>
    <name evidence="8" type="ORF">OB916_12020</name>
</gene>
<dbReference type="AlphaFoldDB" id="A0AAE3IDN8"/>
<evidence type="ECO:0000259" key="7">
    <source>
        <dbReference type="PROSITE" id="PS50156"/>
    </source>
</evidence>
<dbReference type="EMBL" id="JAOPKD010000014">
    <property type="protein sequence ID" value="MCU4727809.1"/>
    <property type="molecule type" value="Genomic_DNA"/>
</dbReference>
<feature type="transmembrane region" description="Helical" evidence="6">
    <location>
        <begin position="348"/>
        <end position="368"/>
    </location>
</feature>
<accession>A0AAE3IDN8</accession>
<feature type="transmembrane region" description="Helical" evidence="6">
    <location>
        <begin position="772"/>
        <end position="799"/>
    </location>
</feature>
<feature type="transmembrane region" description="Helical" evidence="6">
    <location>
        <begin position="441"/>
        <end position="466"/>
    </location>
</feature>
<evidence type="ECO:0000256" key="1">
    <source>
        <dbReference type="ARBA" id="ARBA00004651"/>
    </source>
</evidence>
<evidence type="ECO:0000313" key="8">
    <source>
        <dbReference type="EMBL" id="MCU4718783.1"/>
    </source>
</evidence>
<dbReference type="InterPro" id="IPR050545">
    <property type="entry name" value="Mycobact_MmpL"/>
</dbReference>
<dbReference type="Proteomes" id="UP001208186">
    <property type="component" value="Unassembled WGS sequence"/>
</dbReference>
<dbReference type="GO" id="GO:0005886">
    <property type="term" value="C:plasma membrane"/>
    <property type="evidence" value="ECO:0007669"/>
    <property type="project" value="UniProtKB-SubCell"/>
</dbReference>
<dbReference type="EMBL" id="JAOPKC010000015">
    <property type="protein sequence ID" value="MCU4718783.1"/>
    <property type="molecule type" value="Genomic_DNA"/>
</dbReference>
<feature type="transmembrane region" description="Helical" evidence="6">
    <location>
        <begin position="268"/>
        <end position="288"/>
    </location>
</feature>
<feature type="transmembrane region" description="Helical" evidence="6">
    <location>
        <begin position="380"/>
        <end position="403"/>
    </location>
</feature>
<feature type="transmembrane region" description="Helical" evidence="6">
    <location>
        <begin position="675"/>
        <end position="696"/>
    </location>
</feature>
<protein>
    <submittedName>
        <fullName evidence="9">MMPL family transporter</fullName>
    </submittedName>
</protein>
<feature type="domain" description="SSD" evidence="7">
    <location>
        <begin position="268"/>
        <end position="406"/>
    </location>
</feature>
<evidence type="ECO:0000256" key="5">
    <source>
        <dbReference type="ARBA" id="ARBA00023136"/>
    </source>
</evidence>
<dbReference type="PANTHER" id="PTHR33406:SF13">
    <property type="entry name" value="MEMBRANE PROTEIN YDFJ"/>
    <property type="match status" value="1"/>
</dbReference>
<evidence type="ECO:0000313" key="9">
    <source>
        <dbReference type="EMBL" id="MCU4727809.1"/>
    </source>
</evidence>
<dbReference type="InterPro" id="IPR000731">
    <property type="entry name" value="SSD"/>
</dbReference>
<proteinExistence type="predicted"/>
<feature type="transmembrane region" description="Helical" evidence="6">
    <location>
        <begin position="294"/>
        <end position="312"/>
    </location>
</feature>
<organism evidence="9 11">
    <name type="scientific">Halapricum hydrolyticum</name>
    <dbReference type="NCBI Taxonomy" id="2979991"/>
    <lineage>
        <taxon>Archaea</taxon>
        <taxon>Methanobacteriati</taxon>
        <taxon>Methanobacteriota</taxon>
        <taxon>Stenosarchaea group</taxon>
        <taxon>Halobacteria</taxon>
        <taxon>Halobacteriales</taxon>
        <taxon>Haloarculaceae</taxon>
        <taxon>Halapricum</taxon>
    </lineage>
</organism>
<dbReference type="Pfam" id="PF03176">
    <property type="entry name" value="MMPL"/>
    <property type="match status" value="2"/>
</dbReference>